<sequence>MNISDEVDAAIVKLKTTNPNDIKTKVENEMECLILLIQNPRFIDSLKNILPY</sequence>
<dbReference type="EMBL" id="LWCA01000036">
    <property type="protein sequence ID" value="OAF71630.1"/>
    <property type="molecule type" value="Genomic_DNA"/>
</dbReference>
<name>A0A177BBQ1_9BILA</name>
<organism evidence="1 2">
    <name type="scientific">Intoshia linei</name>
    <dbReference type="NCBI Taxonomy" id="1819745"/>
    <lineage>
        <taxon>Eukaryota</taxon>
        <taxon>Metazoa</taxon>
        <taxon>Spiralia</taxon>
        <taxon>Lophotrochozoa</taxon>
        <taxon>Mesozoa</taxon>
        <taxon>Orthonectida</taxon>
        <taxon>Rhopaluridae</taxon>
        <taxon>Intoshia</taxon>
    </lineage>
</organism>
<evidence type="ECO:0000313" key="1">
    <source>
        <dbReference type="EMBL" id="OAF71630.1"/>
    </source>
</evidence>
<accession>A0A177BBQ1</accession>
<dbReference type="AlphaFoldDB" id="A0A177BBQ1"/>
<protein>
    <submittedName>
        <fullName evidence="1">Uncharacterized protein</fullName>
    </submittedName>
</protein>
<reference evidence="1 2" key="1">
    <citation type="submission" date="2016-04" db="EMBL/GenBank/DDBJ databases">
        <title>The genome of Intoshia linei affirms orthonectids as highly simplified spiralians.</title>
        <authorList>
            <person name="Mikhailov K.V."/>
            <person name="Slusarev G.S."/>
            <person name="Nikitin M.A."/>
            <person name="Logacheva M.D."/>
            <person name="Penin A."/>
            <person name="Aleoshin V."/>
            <person name="Panchin Y.V."/>
        </authorList>
    </citation>
    <scope>NUCLEOTIDE SEQUENCE [LARGE SCALE GENOMIC DNA]</scope>
    <source>
        <strain evidence="1">Intl2013</strain>
        <tissue evidence="1">Whole animal</tissue>
    </source>
</reference>
<gene>
    <name evidence="1" type="ORF">A3Q56_00604</name>
</gene>
<evidence type="ECO:0000313" key="2">
    <source>
        <dbReference type="Proteomes" id="UP000078046"/>
    </source>
</evidence>
<keyword evidence="2" id="KW-1185">Reference proteome</keyword>
<comment type="caution">
    <text evidence="1">The sequence shown here is derived from an EMBL/GenBank/DDBJ whole genome shotgun (WGS) entry which is preliminary data.</text>
</comment>
<dbReference type="Proteomes" id="UP000078046">
    <property type="component" value="Unassembled WGS sequence"/>
</dbReference>
<proteinExistence type="predicted"/>